<proteinExistence type="predicted"/>
<dbReference type="InParanoid" id="A0A146GB70"/>
<evidence type="ECO:0000313" key="2">
    <source>
        <dbReference type="Proteomes" id="UP000076023"/>
    </source>
</evidence>
<evidence type="ECO:0000313" key="1">
    <source>
        <dbReference type="EMBL" id="GAT33828.1"/>
    </source>
</evidence>
<dbReference type="Pfam" id="PF18952">
    <property type="entry name" value="DUF5696"/>
    <property type="match status" value="1"/>
</dbReference>
<comment type="caution">
    <text evidence="1">The sequence shown here is derived from an EMBL/GenBank/DDBJ whole genome shotgun (WGS) entry which is preliminary data.</text>
</comment>
<dbReference type="STRING" id="690879.TSACC_22247"/>
<keyword evidence="2" id="KW-1185">Reference proteome</keyword>
<dbReference type="InterPro" id="IPR043751">
    <property type="entry name" value="DUF5696"/>
</dbReference>
<protein>
    <submittedName>
        <fullName evidence="1">Uncharacterized protein</fullName>
    </submittedName>
</protein>
<dbReference type="EMBL" id="BDCO01000002">
    <property type="protein sequence ID" value="GAT33828.1"/>
    <property type="molecule type" value="Genomic_DNA"/>
</dbReference>
<sequence>MTELASLPDLSLDASGHFRLTTPTGALWTTSGPLLILHYYDRQHPRAQLVAAPSGDGQAFGTAGTPSLSAQGFLRRVSSSDGVIRARADFPNIQIAIDFEIRRSKTGFSFRIADDGVVENHSSLYRILRIEVLPEFGAAITGEKGYLTLPNWSGCQTFYDKSYPREVRQTIYSSNDQWEYNCNMGLFGITRAQGTLCGIVAAGDYDAELICRVHWEQARTNSIHPCFVYRWQQEDERIPGPREILYLSAPEDAAEGEGYAFCGTSYRDFLRRERGLLSWKEKAETRPVVLDYRDRFFLKIFMAYKEPQADGHGRYHATCTFAEARAILEDCLQRGIRNLAVMLVGWGVDGHDGMPPTRFPVDERLGGEEAFRQLICWCAENDILLGVHDSYGESYECSPEFDPADVIRNRTGELWQGVIWSGGQVHKTCPGVFVDKHTKRDVPRLRQLGIYGHHHVDAIGSFMTCYSEDHPLPHRSDFAAEVRRMFHFIQAEMGSVSTEMPFGPYFEAVDGYFHSYSHPGPWHRASAVGQYFLDRTIPLLSIVLHGSINCGEGAGELRTDPLFWLDWGFVPTWEVCMTPSKSFGIPAYQSVAADLSAIYAQYFGRDNLAATLNPLTIEGRWEPGEGVSCTRYSDGTEVLVNRSEFAWQDLAPQSYRINSPATARRDSCEPALA</sequence>
<dbReference type="OrthoDB" id="230151at2"/>
<dbReference type="Gene3D" id="3.20.20.80">
    <property type="entry name" value="Glycosidases"/>
    <property type="match status" value="1"/>
</dbReference>
<reference evidence="2" key="1">
    <citation type="journal article" date="2017" name="Genome Announc.">
        <title>Draft Genome Sequence of Terrimicrobium sacchariphilum NM-5T, a Facultative Anaerobic Soil Bacterium of the Class Spartobacteria.</title>
        <authorList>
            <person name="Qiu Y.L."/>
            <person name="Tourlousse D.M."/>
            <person name="Matsuura N."/>
            <person name="Ohashi A."/>
            <person name="Sekiguchi Y."/>
        </authorList>
    </citation>
    <scope>NUCLEOTIDE SEQUENCE [LARGE SCALE GENOMIC DNA]</scope>
    <source>
        <strain evidence="2">NM-5</strain>
    </source>
</reference>
<organism evidence="1 2">
    <name type="scientific">Terrimicrobium sacchariphilum</name>
    <dbReference type="NCBI Taxonomy" id="690879"/>
    <lineage>
        <taxon>Bacteria</taxon>
        <taxon>Pseudomonadati</taxon>
        <taxon>Verrucomicrobiota</taxon>
        <taxon>Terrimicrobiia</taxon>
        <taxon>Terrimicrobiales</taxon>
        <taxon>Terrimicrobiaceae</taxon>
        <taxon>Terrimicrobium</taxon>
    </lineage>
</organism>
<dbReference type="RefSeq" id="WP_075079515.1">
    <property type="nucleotide sequence ID" value="NZ_BDCO01000002.1"/>
</dbReference>
<accession>A0A146GB70</accession>
<name>A0A146GB70_TERSA</name>
<gene>
    <name evidence="1" type="ORF">TSACC_22247</name>
</gene>
<dbReference type="Proteomes" id="UP000076023">
    <property type="component" value="Unassembled WGS sequence"/>
</dbReference>
<dbReference type="AlphaFoldDB" id="A0A146GB70"/>